<protein>
    <submittedName>
        <fullName evidence="9">Magnesium and cobalt transport protein CorA</fullName>
    </submittedName>
</protein>
<dbReference type="InterPro" id="IPR045863">
    <property type="entry name" value="CorA_TM1_TM2"/>
</dbReference>
<dbReference type="InterPro" id="IPR045861">
    <property type="entry name" value="CorA_cytoplasmic_dom"/>
</dbReference>
<evidence type="ECO:0000256" key="1">
    <source>
        <dbReference type="ARBA" id="ARBA00004651"/>
    </source>
</evidence>
<dbReference type="Proteomes" id="UP001148932">
    <property type="component" value="Unassembled WGS sequence"/>
</dbReference>
<dbReference type="EMBL" id="JAPCKI010000016">
    <property type="protein sequence ID" value="MDD2179824.1"/>
    <property type="molecule type" value="Genomic_DNA"/>
</dbReference>
<evidence type="ECO:0000256" key="7">
    <source>
        <dbReference type="ARBA" id="ARBA00023136"/>
    </source>
</evidence>
<dbReference type="RefSeq" id="WP_274113322.1">
    <property type="nucleotide sequence ID" value="NZ_JAPCKI010000016.1"/>
</dbReference>
<dbReference type="PANTHER" id="PTHR46494">
    <property type="entry name" value="CORA FAMILY METAL ION TRANSPORTER (EUROFUNG)"/>
    <property type="match status" value="1"/>
</dbReference>
<feature type="transmembrane region" description="Helical" evidence="8">
    <location>
        <begin position="267"/>
        <end position="286"/>
    </location>
</feature>
<dbReference type="Gene3D" id="1.20.58.340">
    <property type="entry name" value="Magnesium transport protein CorA, transmembrane region"/>
    <property type="match status" value="2"/>
</dbReference>
<evidence type="ECO:0000256" key="4">
    <source>
        <dbReference type="ARBA" id="ARBA00022475"/>
    </source>
</evidence>
<keyword evidence="6 8" id="KW-1133">Transmembrane helix</keyword>
<proteinExistence type="inferred from homology"/>
<feature type="transmembrane region" description="Helical" evidence="8">
    <location>
        <begin position="298"/>
        <end position="316"/>
    </location>
</feature>
<dbReference type="CDD" id="cd12830">
    <property type="entry name" value="MtCorA-like"/>
    <property type="match status" value="1"/>
</dbReference>
<comment type="subcellular location">
    <subcellularLocation>
        <location evidence="1">Cell membrane</location>
        <topology evidence="1">Multi-pass membrane protein</topology>
    </subcellularLocation>
</comment>
<gene>
    <name evidence="9" type="ORF">OIN59_20490</name>
</gene>
<comment type="caution">
    <text evidence="9">The sequence shown here is derived from an EMBL/GenBank/DDBJ whole genome shotgun (WGS) entry which is preliminary data.</text>
</comment>
<keyword evidence="10" id="KW-1185">Reference proteome</keyword>
<keyword evidence="7 8" id="KW-0472">Membrane</keyword>
<evidence type="ECO:0000313" key="10">
    <source>
        <dbReference type="Proteomes" id="UP001148932"/>
    </source>
</evidence>
<dbReference type="Gene3D" id="3.30.460.20">
    <property type="entry name" value="CorA soluble domain-like"/>
    <property type="match status" value="1"/>
</dbReference>
<keyword evidence="5 8" id="KW-0812">Transmembrane</keyword>
<dbReference type="InterPro" id="IPR002523">
    <property type="entry name" value="MgTranspt_CorA/ZnTranspt_ZntB"/>
</dbReference>
<keyword evidence="3" id="KW-0813">Transport</keyword>
<dbReference type="SUPFAM" id="SSF143865">
    <property type="entry name" value="CorA soluble domain-like"/>
    <property type="match status" value="1"/>
</dbReference>
<keyword evidence="4" id="KW-1003">Cell membrane</keyword>
<evidence type="ECO:0000313" key="9">
    <source>
        <dbReference type="EMBL" id="MDD2179824.1"/>
    </source>
</evidence>
<evidence type="ECO:0000256" key="5">
    <source>
        <dbReference type="ARBA" id="ARBA00022692"/>
    </source>
</evidence>
<name>A0ABT5S1J2_9BURK</name>
<evidence type="ECO:0000256" key="2">
    <source>
        <dbReference type="ARBA" id="ARBA00009765"/>
    </source>
</evidence>
<organism evidence="9 10">
    <name type="scientific">Acidovorax benzenivorans</name>
    <dbReference type="NCBI Taxonomy" id="2987520"/>
    <lineage>
        <taxon>Bacteria</taxon>
        <taxon>Pseudomonadati</taxon>
        <taxon>Pseudomonadota</taxon>
        <taxon>Betaproteobacteria</taxon>
        <taxon>Burkholderiales</taxon>
        <taxon>Comamonadaceae</taxon>
        <taxon>Acidovorax</taxon>
    </lineage>
</organism>
<evidence type="ECO:0000256" key="6">
    <source>
        <dbReference type="ARBA" id="ARBA00022989"/>
    </source>
</evidence>
<comment type="similarity">
    <text evidence="2">Belongs to the CorA metal ion transporter (MIT) (TC 1.A.35) family.</text>
</comment>
<dbReference type="PANTHER" id="PTHR46494:SF1">
    <property type="entry name" value="CORA FAMILY METAL ION TRANSPORTER (EUROFUNG)"/>
    <property type="match status" value="1"/>
</dbReference>
<dbReference type="Pfam" id="PF01544">
    <property type="entry name" value="CorA"/>
    <property type="match status" value="1"/>
</dbReference>
<sequence>MLINCVVYENGTKLADIPVSEISEHMSLPGCFVWVALQDATAEELDELQAEFGLHPLAVEDARHGHQRPKVEEYASSLFVVLHLLESSGAADPVSRLGELNVFVGKNYVVSVRNRSQRGFVDVRARCEQEPELLRNGPGFVLYALMDAVVDRYFPVIDALEVELETIEQQIFTQGAARASIRRLYELKQRLTVLKHAVAPLLEGTAKLHGGRVPQICMGSQEYFRDVVDHLSRINTSIDSIRDTIGTAIHVNLSMVTIEDGEVVKRLAAWASLFAVCTAFAGIWGMNFDSMPELKWRYGYATALALIASTCGYLYYRFRKAGWL</sequence>
<accession>A0ABT5S1J2</accession>
<reference evidence="9" key="1">
    <citation type="submission" date="2022-10" db="EMBL/GenBank/DDBJ databases">
        <title>Description of microaerobic benzene degrading bacteria.</title>
        <authorList>
            <person name="Bedics A."/>
            <person name="Tancsics A."/>
            <person name="Banerjee S."/>
        </authorList>
    </citation>
    <scope>NUCLEOTIDE SEQUENCE</scope>
    <source>
        <strain evidence="9">D2M1</strain>
    </source>
</reference>
<evidence type="ECO:0000256" key="3">
    <source>
        <dbReference type="ARBA" id="ARBA00022448"/>
    </source>
</evidence>
<dbReference type="SUPFAM" id="SSF144083">
    <property type="entry name" value="Magnesium transport protein CorA, transmembrane region"/>
    <property type="match status" value="1"/>
</dbReference>
<evidence type="ECO:0000256" key="8">
    <source>
        <dbReference type="SAM" id="Phobius"/>
    </source>
</evidence>